<comment type="caution">
    <text evidence="2">The sequence shown here is derived from an EMBL/GenBank/DDBJ whole genome shotgun (WGS) entry which is preliminary data.</text>
</comment>
<feature type="region of interest" description="Disordered" evidence="1">
    <location>
        <begin position="70"/>
        <end position="90"/>
    </location>
</feature>
<protein>
    <submittedName>
        <fullName evidence="2">Uncharacterized protein</fullName>
    </submittedName>
</protein>
<dbReference type="GeneID" id="89934396"/>
<dbReference type="EMBL" id="MU853338">
    <property type="protein sequence ID" value="KAK4113903.1"/>
    <property type="molecule type" value="Genomic_DNA"/>
</dbReference>
<keyword evidence="3" id="KW-1185">Reference proteome</keyword>
<dbReference type="Proteomes" id="UP001302812">
    <property type="component" value="Unassembled WGS sequence"/>
</dbReference>
<sequence>MIFQFSRALQALAGASTLLSIVSANLIPFKTFYRNSVVYWVMTHHVIPDLFLQRRSSFKHTFHKTRRGLVKTREQTSKPGTCNADYTVHL</sequence>
<gene>
    <name evidence="2" type="ORF">N656DRAFT_605554</name>
</gene>
<reference evidence="2" key="1">
    <citation type="journal article" date="2023" name="Mol. Phylogenet. Evol.">
        <title>Genome-scale phylogeny and comparative genomics of the fungal order Sordariales.</title>
        <authorList>
            <person name="Hensen N."/>
            <person name="Bonometti L."/>
            <person name="Westerberg I."/>
            <person name="Brannstrom I.O."/>
            <person name="Guillou S."/>
            <person name="Cros-Aarteil S."/>
            <person name="Calhoun S."/>
            <person name="Haridas S."/>
            <person name="Kuo A."/>
            <person name="Mondo S."/>
            <person name="Pangilinan J."/>
            <person name="Riley R."/>
            <person name="LaButti K."/>
            <person name="Andreopoulos B."/>
            <person name="Lipzen A."/>
            <person name="Chen C."/>
            <person name="Yan M."/>
            <person name="Daum C."/>
            <person name="Ng V."/>
            <person name="Clum A."/>
            <person name="Steindorff A."/>
            <person name="Ohm R.A."/>
            <person name="Martin F."/>
            <person name="Silar P."/>
            <person name="Natvig D.O."/>
            <person name="Lalanne C."/>
            <person name="Gautier V."/>
            <person name="Ament-Velasquez S.L."/>
            <person name="Kruys A."/>
            <person name="Hutchinson M.I."/>
            <person name="Powell A.J."/>
            <person name="Barry K."/>
            <person name="Miller A.N."/>
            <person name="Grigoriev I.V."/>
            <person name="Debuchy R."/>
            <person name="Gladieux P."/>
            <person name="Hiltunen Thoren M."/>
            <person name="Johannesson H."/>
        </authorList>
    </citation>
    <scope>NUCLEOTIDE SEQUENCE</scope>
    <source>
        <strain evidence="2">CBS 508.74</strain>
    </source>
</reference>
<evidence type="ECO:0000313" key="2">
    <source>
        <dbReference type="EMBL" id="KAK4113903.1"/>
    </source>
</evidence>
<dbReference type="AlphaFoldDB" id="A0AAN6YUF1"/>
<accession>A0AAN6YUF1</accession>
<evidence type="ECO:0000313" key="3">
    <source>
        <dbReference type="Proteomes" id="UP001302812"/>
    </source>
</evidence>
<dbReference type="RefSeq" id="XP_064671473.1">
    <property type="nucleotide sequence ID" value="XM_064810271.1"/>
</dbReference>
<proteinExistence type="predicted"/>
<name>A0AAN6YUF1_9PEZI</name>
<organism evidence="2 3">
    <name type="scientific">Canariomyces notabilis</name>
    <dbReference type="NCBI Taxonomy" id="2074819"/>
    <lineage>
        <taxon>Eukaryota</taxon>
        <taxon>Fungi</taxon>
        <taxon>Dikarya</taxon>
        <taxon>Ascomycota</taxon>
        <taxon>Pezizomycotina</taxon>
        <taxon>Sordariomycetes</taxon>
        <taxon>Sordariomycetidae</taxon>
        <taxon>Sordariales</taxon>
        <taxon>Chaetomiaceae</taxon>
        <taxon>Canariomyces</taxon>
    </lineage>
</organism>
<reference evidence="2" key="2">
    <citation type="submission" date="2023-05" db="EMBL/GenBank/DDBJ databases">
        <authorList>
            <consortium name="Lawrence Berkeley National Laboratory"/>
            <person name="Steindorff A."/>
            <person name="Hensen N."/>
            <person name="Bonometti L."/>
            <person name="Westerberg I."/>
            <person name="Brannstrom I.O."/>
            <person name="Guillou S."/>
            <person name="Cros-Aarteil S."/>
            <person name="Calhoun S."/>
            <person name="Haridas S."/>
            <person name="Kuo A."/>
            <person name="Mondo S."/>
            <person name="Pangilinan J."/>
            <person name="Riley R."/>
            <person name="Labutti K."/>
            <person name="Andreopoulos B."/>
            <person name="Lipzen A."/>
            <person name="Chen C."/>
            <person name="Yanf M."/>
            <person name="Daum C."/>
            <person name="Ng V."/>
            <person name="Clum A."/>
            <person name="Ohm R."/>
            <person name="Martin F."/>
            <person name="Silar P."/>
            <person name="Natvig D."/>
            <person name="Lalanne C."/>
            <person name="Gautier V."/>
            <person name="Ament-Velasquez S.L."/>
            <person name="Kruys A."/>
            <person name="Hutchinson M.I."/>
            <person name="Powell A.J."/>
            <person name="Barry K."/>
            <person name="Miller A.N."/>
            <person name="Grigoriev I.V."/>
            <person name="Debuchy R."/>
            <person name="Gladieux P."/>
            <person name="Thoren M.H."/>
            <person name="Johannesson H."/>
        </authorList>
    </citation>
    <scope>NUCLEOTIDE SEQUENCE</scope>
    <source>
        <strain evidence="2">CBS 508.74</strain>
    </source>
</reference>
<evidence type="ECO:0000256" key="1">
    <source>
        <dbReference type="SAM" id="MobiDB-lite"/>
    </source>
</evidence>